<dbReference type="Proteomes" id="UP001417504">
    <property type="component" value="Unassembled WGS sequence"/>
</dbReference>
<dbReference type="EMBL" id="JBBNAE010000007">
    <property type="protein sequence ID" value="KAK9110268.1"/>
    <property type="molecule type" value="Genomic_DNA"/>
</dbReference>
<dbReference type="PANTHER" id="PTHR34145">
    <property type="entry name" value="OS02G0105600 PROTEIN"/>
    <property type="match status" value="1"/>
</dbReference>
<sequence length="424" mass="47636">MESLPDAVLQYILSHLSNARDVASCNCVSHRFHRSTPFIHSLYFPRNAFDDTSPSNPSTPIILNMISSAARLDSLIVYSSFSAAALSSWLSLPSSSSLRRLELRMDSLLDKGNAQLAASEAMSKLQCIDCLKGLEELKLWGVLMTQFPNWTAFLGLRTLEIVGARFKDEALLEAIKACPNLRLLALLGCDGIRSLSIELLQLEQCRLDFYGQGNCFLSLNCPMLHLLEVQGCSWIQVNPNHRLTNLTIANNGGRVYKVDLGKLNGLEFLSIRGIQWCWDAISSILQSASEVKQLVMKIEFTGDFDVLQSFPQVDLVDFFNAHSKLERFEIHGAMFAALCQKNSLKRVDSRFTIPCLEEAVVTVRSPLNAEQKISTLESLLRYGKKLKRLSIKILQMKNSHSSTDEFFEEVCKFRSMNANIVRIE</sequence>
<dbReference type="PANTHER" id="PTHR34145:SF28">
    <property type="entry name" value="F-BOX DOMAIN-CONTAINING PROTEIN"/>
    <property type="match status" value="1"/>
</dbReference>
<dbReference type="Pfam" id="PF12937">
    <property type="entry name" value="F-box-like"/>
    <property type="match status" value="1"/>
</dbReference>
<gene>
    <name evidence="2" type="ORF">Sjap_018328</name>
</gene>
<protein>
    <recommendedName>
        <fullName evidence="1">F-box domain-containing protein</fullName>
    </recommendedName>
</protein>
<dbReference type="SUPFAM" id="SSF81383">
    <property type="entry name" value="F-box domain"/>
    <property type="match status" value="1"/>
</dbReference>
<dbReference type="SUPFAM" id="SSF52047">
    <property type="entry name" value="RNI-like"/>
    <property type="match status" value="1"/>
</dbReference>
<evidence type="ECO:0000313" key="3">
    <source>
        <dbReference type="Proteomes" id="UP001417504"/>
    </source>
</evidence>
<evidence type="ECO:0000313" key="2">
    <source>
        <dbReference type="EMBL" id="KAK9110268.1"/>
    </source>
</evidence>
<proteinExistence type="predicted"/>
<dbReference type="InterPro" id="IPR036047">
    <property type="entry name" value="F-box-like_dom_sf"/>
</dbReference>
<dbReference type="AlphaFoldDB" id="A0AAP0I7Z9"/>
<name>A0AAP0I7Z9_9MAGN</name>
<dbReference type="Gene3D" id="3.80.10.10">
    <property type="entry name" value="Ribonuclease Inhibitor"/>
    <property type="match status" value="1"/>
</dbReference>
<evidence type="ECO:0000259" key="1">
    <source>
        <dbReference type="Pfam" id="PF12937"/>
    </source>
</evidence>
<organism evidence="2 3">
    <name type="scientific">Stephania japonica</name>
    <dbReference type="NCBI Taxonomy" id="461633"/>
    <lineage>
        <taxon>Eukaryota</taxon>
        <taxon>Viridiplantae</taxon>
        <taxon>Streptophyta</taxon>
        <taxon>Embryophyta</taxon>
        <taxon>Tracheophyta</taxon>
        <taxon>Spermatophyta</taxon>
        <taxon>Magnoliopsida</taxon>
        <taxon>Ranunculales</taxon>
        <taxon>Menispermaceae</taxon>
        <taxon>Menispermoideae</taxon>
        <taxon>Cissampelideae</taxon>
        <taxon>Stephania</taxon>
    </lineage>
</organism>
<dbReference type="InterPro" id="IPR001810">
    <property type="entry name" value="F-box_dom"/>
</dbReference>
<feature type="domain" description="F-box" evidence="1">
    <location>
        <begin position="2"/>
        <end position="35"/>
    </location>
</feature>
<dbReference type="InterPro" id="IPR032675">
    <property type="entry name" value="LRR_dom_sf"/>
</dbReference>
<reference evidence="2 3" key="1">
    <citation type="submission" date="2024-01" db="EMBL/GenBank/DDBJ databases">
        <title>Genome assemblies of Stephania.</title>
        <authorList>
            <person name="Yang L."/>
        </authorList>
    </citation>
    <scope>NUCLEOTIDE SEQUENCE [LARGE SCALE GENOMIC DNA]</scope>
    <source>
        <strain evidence="2">QJT</strain>
        <tissue evidence="2">Leaf</tissue>
    </source>
</reference>
<dbReference type="InterPro" id="IPR053772">
    <property type="entry name" value="At1g61320/At1g61330-like"/>
</dbReference>
<comment type="caution">
    <text evidence="2">The sequence shown here is derived from an EMBL/GenBank/DDBJ whole genome shotgun (WGS) entry which is preliminary data.</text>
</comment>
<accession>A0AAP0I7Z9</accession>
<keyword evidence="3" id="KW-1185">Reference proteome</keyword>